<sequence length="466" mass="51160">DLKDISEKLSELMTKLSEAEGSLADKYSDYRNLLKVIKTREASLREQRSKKESLWNKIEKEERKASHSKHPETFEPKITEYKEELERIENETMAAESALADFKREKFKEAITTQLDAFRLFAEKLNIITTSAKEVVDQLPLTPTKPGEPRPLYAGKEKTAQLVANAMAALAPYTTPSSTSHFSTSHPSPSHTSPSHTSASNRRLSHPPQSETIASYSHSFNADVAASAPPLNVILPSATHGTSRNEANLSSSYAQSEDSSGVDIIKKGDPIRRGVYEEDPNEADHSDLEQTDVEVEKGRMGTANSSANAGSKFKEVLNTPTSPLEPMKDSLESNQPPVSESTVKPVSPKLPPRPPTPGPPHAPPMSPDDENFHPAEALPISPATTNEAEKIIPILNEPVSPVEDVGGIKTEISEEKNDQGSAEVKTAEVKTTEEQKENSRDKNRLSVDHHGKDRHVSFSDVEDEIP</sequence>
<dbReference type="InterPro" id="IPR028245">
    <property type="entry name" value="PIL1/LSP1"/>
</dbReference>
<feature type="compositionally biased region" description="Low complexity" evidence="1">
    <location>
        <begin position="174"/>
        <end position="198"/>
    </location>
</feature>
<dbReference type="InterPro" id="IPR027267">
    <property type="entry name" value="AH/BAR_dom_sf"/>
</dbReference>
<evidence type="ECO:0000313" key="2">
    <source>
        <dbReference type="EMBL" id="CAG8614705.1"/>
    </source>
</evidence>
<proteinExistence type="predicted"/>
<evidence type="ECO:0000313" key="3">
    <source>
        <dbReference type="Proteomes" id="UP000789572"/>
    </source>
</evidence>
<gene>
    <name evidence="2" type="ORF">POCULU_LOCUS8122</name>
</gene>
<feature type="compositionally biased region" description="Pro residues" evidence="1">
    <location>
        <begin position="348"/>
        <end position="366"/>
    </location>
</feature>
<organism evidence="2 3">
    <name type="scientific">Paraglomus occultum</name>
    <dbReference type="NCBI Taxonomy" id="144539"/>
    <lineage>
        <taxon>Eukaryota</taxon>
        <taxon>Fungi</taxon>
        <taxon>Fungi incertae sedis</taxon>
        <taxon>Mucoromycota</taxon>
        <taxon>Glomeromycotina</taxon>
        <taxon>Glomeromycetes</taxon>
        <taxon>Paraglomerales</taxon>
        <taxon>Paraglomeraceae</taxon>
        <taxon>Paraglomus</taxon>
    </lineage>
</organism>
<dbReference type="EMBL" id="CAJVPJ010002171">
    <property type="protein sequence ID" value="CAG8614705.1"/>
    <property type="molecule type" value="Genomic_DNA"/>
</dbReference>
<dbReference type="AlphaFoldDB" id="A0A9N9CXH2"/>
<evidence type="ECO:0000256" key="1">
    <source>
        <dbReference type="SAM" id="MobiDB-lite"/>
    </source>
</evidence>
<feature type="non-terminal residue" evidence="2">
    <location>
        <position position="1"/>
    </location>
</feature>
<feature type="compositionally biased region" description="Polar residues" evidence="1">
    <location>
        <begin position="332"/>
        <end position="344"/>
    </location>
</feature>
<feature type="compositionally biased region" description="Polar residues" evidence="1">
    <location>
        <begin position="199"/>
        <end position="211"/>
    </location>
</feature>
<feature type="compositionally biased region" description="Basic and acidic residues" evidence="1">
    <location>
        <begin position="425"/>
        <end position="457"/>
    </location>
</feature>
<dbReference type="PANTHER" id="PTHR31962:SF1">
    <property type="entry name" value="SPHINGOLIPID LONG CHAIN BASE-RESPONSIVE PROTEIN PIL1"/>
    <property type="match status" value="1"/>
</dbReference>
<dbReference type="Pfam" id="PF13805">
    <property type="entry name" value="Pil1"/>
    <property type="match status" value="1"/>
</dbReference>
<comment type="caution">
    <text evidence="2">The sequence shown here is derived from an EMBL/GenBank/DDBJ whole genome shotgun (WGS) entry which is preliminary data.</text>
</comment>
<feature type="region of interest" description="Disordered" evidence="1">
    <location>
        <begin position="43"/>
        <end position="76"/>
    </location>
</feature>
<dbReference type="PANTHER" id="PTHR31962">
    <property type="entry name" value="SPHINGOLIPID LONG CHAIN BASE-RESPONSIVE PROTEIN PIL1"/>
    <property type="match status" value="1"/>
</dbReference>
<dbReference type="Proteomes" id="UP000789572">
    <property type="component" value="Unassembled WGS sequence"/>
</dbReference>
<dbReference type="GO" id="GO:0070941">
    <property type="term" value="P:eisosome assembly"/>
    <property type="evidence" value="ECO:0007669"/>
    <property type="project" value="TreeGrafter"/>
</dbReference>
<dbReference type="OrthoDB" id="5599269at2759"/>
<feature type="region of interest" description="Disordered" evidence="1">
    <location>
        <begin position="174"/>
        <end position="211"/>
    </location>
</feature>
<dbReference type="GO" id="GO:0036286">
    <property type="term" value="C:eisosome filament"/>
    <property type="evidence" value="ECO:0007669"/>
    <property type="project" value="TreeGrafter"/>
</dbReference>
<dbReference type="GO" id="GO:0005886">
    <property type="term" value="C:plasma membrane"/>
    <property type="evidence" value="ECO:0007669"/>
    <property type="project" value="TreeGrafter"/>
</dbReference>
<accession>A0A9N9CXH2</accession>
<reference evidence="2" key="1">
    <citation type="submission" date="2021-06" db="EMBL/GenBank/DDBJ databases">
        <authorList>
            <person name="Kallberg Y."/>
            <person name="Tangrot J."/>
            <person name="Rosling A."/>
        </authorList>
    </citation>
    <scope>NUCLEOTIDE SEQUENCE</scope>
    <source>
        <strain evidence="2">IA702</strain>
    </source>
</reference>
<keyword evidence="3" id="KW-1185">Reference proteome</keyword>
<dbReference type="GO" id="GO:0006897">
    <property type="term" value="P:endocytosis"/>
    <property type="evidence" value="ECO:0007669"/>
    <property type="project" value="TreeGrafter"/>
</dbReference>
<feature type="compositionally biased region" description="Polar residues" evidence="1">
    <location>
        <begin position="241"/>
        <end position="259"/>
    </location>
</feature>
<feature type="compositionally biased region" description="Basic and acidic residues" evidence="1">
    <location>
        <begin position="264"/>
        <end position="299"/>
    </location>
</feature>
<name>A0A9N9CXH2_9GLOM</name>
<dbReference type="GO" id="GO:0008289">
    <property type="term" value="F:lipid binding"/>
    <property type="evidence" value="ECO:0007669"/>
    <property type="project" value="TreeGrafter"/>
</dbReference>
<dbReference type="Gene3D" id="1.20.1270.60">
    <property type="entry name" value="Arfaptin homology (AH) domain/BAR domain"/>
    <property type="match status" value="1"/>
</dbReference>
<protein>
    <submittedName>
        <fullName evidence="2">11078_t:CDS:1</fullName>
    </submittedName>
</protein>
<feature type="region of interest" description="Disordered" evidence="1">
    <location>
        <begin position="241"/>
        <end position="466"/>
    </location>
</feature>